<sequence>MATEKPFKRARNRFSDALKGYTPHGNAKPTILKKNDPKKIKSIFRYDQKIDMSHKIEDAQNVMQKTFSHNLKEIEMYQTEKLEEDITVVNIPNLGDVDILTLLNLIKDTLEPISEIIDITALCRKGLTEFLPYRVKILLRKKSVDTIIPSFLDYEYGKINIFYRGCKEACSYCKQEGHWKSNCEFLKNKSRKNPKKNQNGTLDQTYDQIKGTAEADIEPDVQSGAYKPKYVDQEPPKPLGTEQRRCTVGMKRPPASSIAMAESRKAEKTGAQPDEPVLQNSLGQNSVPKKHGKNISENIGNYDANNRSEKKYKKIIIPSTPVSEDSYGYSTPTELEIMAEKARNNIITEA</sequence>
<dbReference type="OrthoDB" id="1428542at2759"/>
<proteinExistence type="predicted"/>
<name>A0A1R1XVP0_9FUNG</name>
<dbReference type="Proteomes" id="UP000187283">
    <property type="component" value="Unassembled WGS sequence"/>
</dbReference>
<evidence type="ECO:0008006" key="4">
    <source>
        <dbReference type="Google" id="ProtNLM"/>
    </source>
</evidence>
<evidence type="ECO:0000313" key="3">
    <source>
        <dbReference type="Proteomes" id="UP000187283"/>
    </source>
</evidence>
<gene>
    <name evidence="2" type="ORF">AYI70_g5175</name>
</gene>
<keyword evidence="3" id="KW-1185">Reference proteome</keyword>
<feature type="compositionally biased region" description="Polar residues" evidence="1">
    <location>
        <begin position="278"/>
        <end position="287"/>
    </location>
</feature>
<evidence type="ECO:0000313" key="2">
    <source>
        <dbReference type="EMBL" id="OMJ18733.1"/>
    </source>
</evidence>
<feature type="region of interest" description="Disordered" evidence="1">
    <location>
        <begin position="220"/>
        <end position="302"/>
    </location>
</feature>
<reference evidence="2 3" key="1">
    <citation type="submission" date="2017-01" db="EMBL/GenBank/DDBJ databases">
        <authorList>
            <person name="Mah S.A."/>
            <person name="Swanson W.J."/>
            <person name="Moy G.W."/>
            <person name="Vacquier V.D."/>
        </authorList>
    </citation>
    <scope>NUCLEOTIDE SEQUENCE [LARGE SCALE GENOMIC DNA]</scope>
    <source>
        <strain evidence="2 3">GSMNP</strain>
    </source>
</reference>
<protein>
    <recommendedName>
        <fullName evidence="4">CCHC-type domain-containing protein</fullName>
    </recommendedName>
</protein>
<organism evidence="2 3">
    <name type="scientific">Smittium culicis</name>
    <dbReference type="NCBI Taxonomy" id="133412"/>
    <lineage>
        <taxon>Eukaryota</taxon>
        <taxon>Fungi</taxon>
        <taxon>Fungi incertae sedis</taxon>
        <taxon>Zoopagomycota</taxon>
        <taxon>Kickxellomycotina</taxon>
        <taxon>Harpellomycetes</taxon>
        <taxon>Harpellales</taxon>
        <taxon>Legeriomycetaceae</taxon>
        <taxon>Smittium</taxon>
    </lineage>
</organism>
<comment type="caution">
    <text evidence="2">The sequence shown here is derived from an EMBL/GenBank/DDBJ whole genome shotgun (WGS) entry which is preliminary data.</text>
</comment>
<evidence type="ECO:0000256" key="1">
    <source>
        <dbReference type="SAM" id="MobiDB-lite"/>
    </source>
</evidence>
<feature type="non-terminal residue" evidence="2">
    <location>
        <position position="350"/>
    </location>
</feature>
<accession>A0A1R1XVP0</accession>
<dbReference type="EMBL" id="LSSN01001668">
    <property type="protein sequence ID" value="OMJ18733.1"/>
    <property type="molecule type" value="Genomic_DNA"/>
</dbReference>
<dbReference type="AlphaFoldDB" id="A0A1R1XVP0"/>